<feature type="transmembrane region" description="Helical" evidence="2">
    <location>
        <begin position="742"/>
        <end position="761"/>
    </location>
</feature>
<keyword evidence="2" id="KW-1133">Transmembrane helix</keyword>
<dbReference type="AlphaFoldDB" id="A0A919MT82"/>
<protein>
    <recommendedName>
        <fullName evidence="5">Cyclic nucleotide-binding domain-containing protein</fullName>
    </recommendedName>
</protein>
<feature type="compositionally biased region" description="Low complexity" evidence="1">
    <location>
        <begin position="961"/>
        <end position="996"/>
    </location>
</feature>
<feature type="transmembrane region" description="Helical" evidence="2">
    <location>
        <begin position="219"/>
        <end position="237"/>
    </location>
</feature>
<feature type="compositionally biased region" description="Pro residues" evidence="1">
    <location>
        <begin position="719"/>
        <end position="728"/>
    </location>
</feature>
<comment type="caution">
    <text evidence="3">The sequence shown here is derived from an EMBL/GenBank/DDBJ whole genome shotgun (WGS) entry which is preliminary data.</text>
</comment>
<dbReference type="PRINTS" id="PR01217">
    <property type="entry name" value="PRICHEXTENSN"/>
</dbReference>
<feature type="compositionally biased region" description="Low complexity" evidence="1">
    <location>
        <begin position="1047"/>
        <end position="1065"/>
    </location>
</feature>
<organism evidence="3 4">
    <name type="scientific">Paractinoplanes rishiriensis</name>
    <dbReference type="NCBI Taxonomy" id="1050105"/>
    <lineage>
        <taxon>Bacteria</taxon>
        <taxon>Bacillati</taxon>
        <taxon>Actinomycetota</taxon>
        <taxon>Actinomycetes</taxon>
        <taxon>Micromonosporales</taxon>
        <taxon>Micromonosporaceae</taxon>
        <taxon>Paractinoplanes</taxon>
    </lineage>
</organism>
<evidence type="ECO:0000313" key="4">
    <source>
        <dbReference type="Proteomes" id="UP000636960"/>
    </source>
</evidence>
<feature type="transmembrane region" description="Helical" evidence="2">
    <location>
        <begin position="413"/>
        <end position="439"/>
    </location>
</feature>
<dbReference type="SUPFAM" id="SSF51206">
    <property type="entry name" value="cAMP-binding domain-like"/>
    <property type="match status" value="1"/>
</dbReference>
<dbReference type="InterPro" id="IPR018490">
    <property type="entry name" value="cNMP-bd_dom_sf"/>
</dbReference>
<feature type="transmembrane region" description="Helical" evidence="2">
    <location>
        <begin position="181"/>
        <end position="207"/>
    </location>
</feature>
<evidence type="ECO:0000256" key="1">
    <source>
        <dbReference type="SAM" id="MobiDB-lite"/>
    </source>
</evidence>
<keyword evidence="2" id="KW-0812">Transmembrane</keyword>
<accession>A0A919MT82</accession>
<feature type="region of interest" description="Disordered" evidence="1">
    <location>
        <begin position="690"/>
        <end position="735"/>
    </location>
</feature>
<proteinExistence type="predicted"/>
<evidence type="ECO:0000256" key="2">
    <source>
        <dbReference type="SAM" id="Phobius"/>
    </source>
</evidence>
<dbReference type="Proteomes" id="UP000636960">
    <property type="component" value="Unassembled WGS sequence"/>
</dbReference>
<feature type="compositionally biased region" description="Low complexity" evidence="1">
    <location>
        <begin position="941"/>
        <end position="954"/>
    </location>
</feature>
<evidence type="ECO:0008006" key="5">
    <source>
        <dbReference type="Google" id="ProtNLM"/>
    </source>
</evidence>
<keyword evidence="4" id="KW-1185">Reference proteome</keyword>
<gene>
    <name evidence="3" type="ORF">Ari01nite_14490</name>
</gene>
<evidence type="ECO:0000313" key="3">
    <source>
        <dbReference type="EMBL" id="GIE93984.1"/>
    </source>
</evidence>
<reference evidence="3" key="1">
    <citation type="submission" date="2021-01" db="EMBL/GenBank/DDBJ databases">
        <title>Whole genome shotgun sequence of Actinoplanes rishiriensis NBRC 108556.</title>
        <authorList>
            <person name="Komaki H."/>
            <person name="Tamura T."/>
        </authorList>
    </citation>
    <scope>NUCLEOTIDE SEQUENCE</scope>
    <source>
        <strain evidence="3">NBRC 108556</strain>
    </source>
</reference>
<keyword evidence="2" id="KW-0472">Membrane</keyword>
<feature type="transmembrane region" description="Helical" evidence="2">
    <location>
        <begin position="284"/>
        <end position="307"/>
    </location>
</feature>
<dbReference type="EMBL" id="BOMV01000007">
    <property type="protein sequence ID" value="GIE93984.1"/>
    <property type="molecule type" value="Genomic_DNA"/>
</dbReference>
<name>A0A919MT82_9ACTN</name>
<feature type="region of interest" description="Disordered" evidence="1">
    <location>
        <begin position="914"/>
        <end position="1065"/>
    </location>
</feature>
<sequence length="1065" mass="110542">MTYVESRVNVWEALAGRAPGEPGGPADPGLWGAVVDRLNPASARPVLRAGIEAVQLTSARGVPYIMLRSPDDGIRSGYLRLTPEEWQLALLMDGENTVARLVAEFARIAGRLAPDQVRRVVADLAGNRMLDELPMDAFRPLEEGRRKAPPERPGQMMRGRRTLVFPIDGLVTALYRAGGRFLFSTAAFVATGILAVLGLVLFIGTWVGGSQSLFLTANSYLAGAIVLVVLNAGVLVLHELSRALATKAAGREVSAAGLAFYFGIPSFFVDTTDAWMAGRRARMLVAVSGPAGALLLAGVVQLGGLAVPALGGLAFKLAFLLYLNAFFQLSPFLPLDGMYLLMDWLEVPSVRARGLAWVGGRLRGQSPRWSTLDREGRLVGVYGILAVVWLVLAAAVTYRVFADRISGLATGLWQAGLLGGLLLVLVVLGLGAPAVFFLLSRLARWWRRSGQQRAENDREADAPRRVAALLASDLGGLPEPALHGLAARARWVHPNTGRQMVLAGGAQSSVYVVVEGALQARKPGDPPGTIRHHVGAGGVVGLVNALTGRSTQLDWHTAGTTLLAIPSATIATVVGPLPGPPPQDRAEAEALFADTPALSGLAVDQRLALIASAHPVDLDAGSPVILPGPTHAIVVESGVIAMPDDVELRRGTLVGPVGDGSPGMVAQTRTPVRLWVLPDASDLPPLVGATHRPGSPMPVVAASGGLRPGAPGQDSYPPLAVPPGPPEGPENSSTDRRFEGRLWWLTVGLLVTALVFTGLSFRPGPAWAEMPTDNALLTVDRGRANAVVDGAITALEPGDRRYLANGTRVEVPNQATARLTLPGGAILVLCAGSQVDLTSLATESGREHTPKATLGLQAGRLLADTTSTSGAYQPLHLTVTRSGGEVVNTGVAWYAIDPGAVTVSTGQVTVAGAESTGTGGDLTCGDGIAVSPPTAPDAAPSEEPLPTDLPSLEPSLPPSVEPSSAPTTTDPAQTDDPTTQPTEGTTTTPPRTTRPTTTPPTTRPTTRPPTTPPTTTTPPPTTEPTTPPTTDPTDGSSVSASAPTGEASASSIESPSSSVGASTLV</sequence>
<feature type="compositionally biased region" description="Pro residues" evidence="1">
    <location>
        <begin position="997"/>
        <end position="1030"/>
    </location>
</feature>
<feature type="transmembrane region" description="Helical" evidence="2">
    <location>
        <begin position="378"/>
        <end position="401"/>
    </location>
</feature>